<dbReference type="Pfam" id="PF01515">
    <property type="entry name" value="PTA_PTB"/>
    <property type="match status" value="1"/>
</dbReference>
<sequence length="302" mass="33155">MQPIKSFKDLTSHLSEAETRKRMAVANAVDSHTLEAVIMAVEAGIVEAYLVGDVAVIESYLLEKPNISSHIHIIDKPEANDATLEAVRMVKQGECDILMKGLVNTDVILRAILDKDKGLLPKGNVLTYNAAFEIPNYHKLVFFSDPAVIPYPTLEQRVAVIKYAINTCKKFGFAQPKVALIHATEVANPKIQFMQDYLDIMQMWRMGEFGDVIMDGPLDIFLALDTERGGIKNVPSPILGDADILIFPDFACANVFYKGIALFANAQMGGILQGTEKPCVLTSRSESSLSKFYSIAVGCILA</sequence>
<dbReference type="PANTHER" id="PTHR43356">
    <property type="entry name" value="PHOSPHATE ACETYLTRANSFERASE"/>
    <property type="match status" value="1"/>
</dbReference>
<reference evidence="5" key="1">
    <citation type="submission" date="2018-07" db="EMBL/GenBank/DDBJ databases">
        <authorList>
            <consortium name="Genoscope - CEA"/>
            <person name="William W."/>
        </authorList>
    </citation>
    <scope>NUCLEOTIDE SEQUENCE</scope>
    <source>
        <strain evidence="5">IK1</strain>
    </source>
</reference>
<protein>
    <submittedName>
        <fullName evidence="5">Phosphate butyryltransferase</fullName>
        <ecNumber evidence="5">2.3.1.19</ecNumber>
    </submittedName>
</protein>
<evidence type="ECO:0000256" key="1">
    <source>
        <dbReference type="ARBA" id="ARBA00005656"/>
    </source>
</evidence>
<dbReference type="InterPro" id="IPR002505">
    <property type="entry name" value="PTA_PTB"/>
</dbReference>
<organism evidence="5">
    <name type="scientific">uncultured Paludibacter sp</name>
    <dbReference type="NCBI Taxonomy" id="497635"/>
    <lineage>
        <taxon>Bacteria</taxon>
        <taxon>Pseudomonadati</taxon>
        <taxon>Bacteroidota</taxon>
        <taxon>Bacteroidia</taxon>
        <taxon>Bacteroidales</taxon>
        <taxon>Paludibacteraceae</taxon>
        <taxon>Paludibacter</taxon>
        <taxon>environmental samples</taxon>
    </lineage>
</organism>
<gene>
    <name evidence="5" type="ORF">TRIP_D120092</name>
</gene>
<dbReference type="SUPFAM" id="SSF53659">
    <property type="entry name" value="Isocitrate/Isopropylmalate dehydrogenase-like"/>
    <property type="match status" value="1"/>
</dbReference>
<feature type="domain" description="Phosphate acetyl/butaryl transferase" evidence="4">
    <location>
        <begin position="79"/>
        <end position="297"/>
    </location>
</feature>
<dbReference type="EMBL" id="UPXZ01000004">
    <property type="protein sequence ID" value="VBB43425.1"/>
    <property type="molecule type" value="Genomic_DNA"/>
</dbReference>
<dbReference type="GO" id="GO:0050182">
    <property type="term" value="F:phosphate butyryltransferase activity"/>
    <property type="evidence" value="ECO:0007669"/>
    <property type="project" value="UniProtKB-EC"/>
</dbReference>
<evidence type="ECO:0000256" key="3">
    <source>
        <dbReference type="ARBA" id="ARBA00023315"/>
    </source>
</evidence>
<proteinExistence type="inferred from homology"/>
<dbReference type="InterPro" id="IPR012147">
    <property type="entry name" value="P_Ac_Bu_trans"/>
</dbReference>
<comment type="similarity">
    <text evidence="1">Belongs to the phosphate acetyltransferase and butyryltransferase family.</text>
</comment>
<dbReference type="PIRSF" id="PIRSF000428">
    <property type="entry name" value="P_Ac_trans"/>
    <property type="match status" value="1"/>
</dbReference>
<dbReference type="InterPro" id="IPR050500">
    <property type="entry name" value="Phos_Acetyltrans/Butyryltrans"/>
</dbReference>
<name>A0A653A631_9BACT</name>
<dbReference type="AlphaFoldDB" id="A0A653A631"/>
<keyword evidence="3 5" id="KW-0012">Acyltransferase</keyword>
<keyword evidence="2 5" id="KW-0808">Transferase</keyword>
<dbReference type="EC" id="2.3.1.19" evidence="5"/>
<dbReference type="PANTHER" id="PTHR43356:SF2">
    <property type="entry name" value="PHOSPHATE ACETYLTRANSFERASE"/>
    <property type="match status" value="1"/>
</dbReference>
<accession>A0A653A631</accession>
<dbReference type="Gene3D" id="3.40.718.10">
    <property type="entry name" value="Isopropylmalate Dehydrogenase"/>
    <property type="match status" value="1"/>
</dbReference>
<evidence type="ECO:0000256" key="2">
    <source>
        <dbReference type="ARBA" id="ARBA00022679"/>
    </source>
</evidence>
<evidence type="ECO:0000259" key="4">
    <source>
        <dbReference type="Pfam" id="PF01515"/>
    </source>
</evidence>
<evidence type="ECO:0000313" key="5">
    <source>
        <dbReference type="EMBL" id="VBB43425.1"/>
    </source>
</evidence>